<accession>A0ABN7WRI0</accession>
<dbReference type="EMBL" id="CAJVQB010059472">
    <property type="protein sequence ID" value="CAG8839007.1"/>
    <property type="molecule type" value="Genomic_DNA"/>
</dbReference>
<sequence length="43" mass="5097">NLVFYMDGFLVRTSIEKERMDRMEASWVQIGLDKKKILDTGYV</sequence>
<reference evidence="1 2" key="1">
    <citation type="submission" date="2021-06" db="EMBL/GenBank/DDBJ databases">
        <authorList>
            <person name="Kallberg Y."/>
            <person name="Tangrot J."/>
            <person name="Rosling A."/>
        </authorList>
    </citation>
    <scope>NUCLEOTIDE SEQUENCE [LARGE SCALE GENOMIC DNA]</scope>
    <source>
        <strain evidence="1 2">120-4 pot B 10/14</strain>
    </source>
</reference>
<gene>
    <name evidence="1" type="ORF">GMARGA_LOCUS34255</name>
</gene>
<evidence type="ECO:0000313" key="1">
    <source>
        <dbReference type="EMBL" id="CAG8839007.1"/>
    </source>
</evidence>
<dbReference type="Proteomes" id="UP000789901">
    <property type="component" value="Unassembled WGS sequence"/>
</dbReference>
<protein>
    <submittedName>
        <fullName evidence="1">30000_t:CDS:1</fullName>
    </submittedName>
</protein>
<comment type="caution">
    <text evidence="1">The sequence shown here is derived from an EMBL/GenBank/DDBJ whole genome shotgun (WGS) entry which is preliminary data.</text>
</comment>
<keyword evidence="2" id="KW-1185">Reference proteome</keyword>
<feature type="non-terminal residue" evidence="1">
    <location>
        <position position="43"/>
    </location>
</feature>
<proteinExistence type="predicted"/>
<evidence type="ECO:0000313" key="2">
    <source>
        <dbReference type="Proteomes" id="UP000789901"/>
    </source>
</evidence>
<name>A0ABN7WRI0_GIGMA</name>
<feature type="non-terminal residue" evidence="1">
    <location>
        <position position="1"/>
    </location>
</feature>
<organism evidence="1 2">
    <name type="scientific">Gigaspora margarita</name>
    <dbReference type="NCBI Taxonomy" id="4874"/>
    <lineage>
        <taxon>Eukaryota</taxon>
        <taxon>Fungi</taxon>
        <taxon>Fungi incertae sedis</taxon>
        <taxon>Mucoromycota</taxon>
        <taxon>Glomeromycotina</taxon>
        <taxon>Glomeromycetes</taxon>
        <taxon>Diversisporales</taxon>
        <taxon>Gigasporaceae</taxon>
        <taxon>Gigaspora</taxon>
    </lineage>
</organism>